<feature type="domain" description="Aspartate carbamoyltransferase regulatory subunit N-terminal" evidence="8">
    <location>
        <begin position="4"/>
        <end position="94"/>
    </location>
</feature>
<feature type="binding site" evidence="7">
    <location>
        <position position="110"/>
    </location>
    <ligand>
        <name>Zn(2+)</name>
        <dbReference type="ChEBI" id="CHEBI:29105"/>
    </ligand>
</feature>
<dbReference type="Proteomes" id="UP000053911">
    <property type="component" value="Unassembled WGS sequence"/>
</dbReference>
<dbReference type="GO" id="GO:0006221">
    <property type="term" value="P:pyrimidine nucleotide biosynthetic process"/>
    <property type="evidence" value="ECO:0007669"/>
    <property type="project" value="UniProtKB-UniRule"/>
</dbReference>
<dbReference type="InterPro" id="IPR036792">
    <property type="entry name" value="Asp_carbatrfase_reg_C_sf"/>
</dbReference>
<dbReference type="PATRIC" id="fig|172049.5.peg.1003"/>
<dbReference type="InterPro" id="IPR020545">
    <property type="entry name" value="Asp_carbamoyltransf_reg_N"/>
</dbReference>
<evidence type="ECO:0000256" key="7">
    <source>
        <dbReference type="HAMAP-Rule" id="MF_00002"/>
    </source>
</evidence>
<dbReference type="SUPFAM" id="SSF54893">
    <property type="entry name" value="Aspartate carbamoyltransferase, Regulatory-chain, N-terminal domain"/>
    <property type="match status" value="1"/>
</dbReference>
<evidence type="ECO:0000256" key="5">
    <source>
        <dbReference type="ARBA" id="ARBA00022833"/>
    </source>
</evidence>
<dbReference type="Pfam" id="PF01948">
    <property type="entry name" value="PyrI"/>
    <property type="match status" value="1"/>
</dbReference>
<dbReference type="AlphaFoldDB" id="A0A124FFK1"/>
<dbReference type="GO" id="GO:0046872">
    <property type="term" value="F:metal ion binding"/>
    <property type="evidence" value="ECO:0007669"/>
    <property type="project" value="UniProtKB-KW"/>
</dbReference>
<name>A0A124FFK1_9EURY</name>
<dbReference type="InterPro" id="IPR036793">
    <property type="entry name" value="Asp_carbatrfase_reg_N_sf"/>
</dbReference>
<evidence type="ECO:0000256" key="1">
    <source>
        <dbReference type="ARBA" id="ARBA00002565"/>
    </source>
</evidence>
<dbReference type="GO" id="GO:0006207">
    <property type="term" value="P:'de novo' pyrimidine nucleobase biosynthetic process"/>
    <property type="evidence" value="ECO:0007669"/>
    <property type="project" value="InterPro"/>
</dbReference>
<dbReference type="InterPro" id="IPR002801">
    <property type="entry name" value="Asp_carbamoylTrfase_reg"/>
</dbReference>
<dbReference type="Pfam" id="PF02748">
    <property type="entry name" value="PyrI_C"/>
    <property type="match status" value="1"/>
</dbReference>
<dbReference type="GO" id="GO:0009347">
    <property type="term" value="C:aspartate carbamoyltransferase complex"/>
    <property type="evidence" value="ECO:0007669"/>
    <property type="project" value="InterPro"/>
</dbReference>
<dbReference type="InterPro" id="IPR020542">
    <property type="entry name" value="Asp_carbamoyltrfase_reg_C"/>
</dbReference>
<evidence type="ECO:0000256" key="3">
    <source>
        <dbReference type="ARBA" id="ARBA00021764"/>
    </source>
</evidence>
<organism evidence="10 11">
    <name type="scientific">Thermococcus sibiricus</name>
    <dbReference type="NCBI Taxonomy" id="172049"/>
    <lineage>
        <taxon>Archaea</taxon>
        <taxon>Methanobacteriati</taxon>
        <taxon>Methanobacteriota</taxon>
        <taxon>Thermococci</taxon>
        <taxon>Thermococcales</taxon>
        <taxon>Thermococcaceae</taxon>
        <taxon>Thermococcus</taxon>
    </lineage>
</organism>
<evidence type="ECO:0000256" key="2">
    <source>
        <dbReference type="ARBA" id="ARBA00010498"/>
    </source>
</evidence>
<dbReference type="HAMAP" id="MF_00002">
    <property type="entry name" value="Asp_carb_tr_reg"/>
    <property type="match status" value="1"/>
</dbReference>
<comment type="cofactor">
    <cofactor evidence="7">
        <name>Zn(2+)</name>
        <dbReference type="ChEBI" id="CHEBI:29105"/>
    </cofactor>
    <text evidence="7">Binds 1 zinc ion per subunit.</text>
</comment>
<keyword evidence="4 7" id="KW-0479">Metal-binding</keyword>
<dbReference type="Gene3D" id="3.30.70.140">
    <property type="entry name" value="Aspartate carbamoyltransferase regulatory subunit, N-terminal domain"/>
    <property type="match status" value="1"/>
</dbReference>
<evidence type="ECO:0000259" key="9">
    <source>
        <dbReference type="Pfam" id="PF02748"/>
    </source>
</evidence>
<feature type="binding site" evidence="7">
    <location>
        <position position="105"/>
    </location>
    <ligand>
        <name>Zn(2+)</name>
        <dbReference type="ChEBI" id="CHEBI:29105"/>
    </ligand>
</feature>
<dbReference type="NCBIfam" id="TIGR00240">
    <property type="entry name" value="ATCase_reg"/>
    <property type="match status" value="1"/>
</dbReference>
<dbReference type="GO" id="GO:0016740">
    <property type="term" value="F:transferase activity"/>
    <property type="evidence" value="ECO:0007669"/>
    <property type="project" value="UniProtKB-KW"/>
</dbReference>
<protein>
    <recommendedName>
        <fullName evidence="3 7">Aspartate carbamoyltransferase regulatory chain</fullName>
    </recommendedName>
</protein>
<evidence type="ECO:0000256" key="4">
    <source>
        <dbReference type="ARBA" id="ARBA00022723"/>
    </source>
</evidence>
<sequence length="150" mass="16855">MKELKVSAINKGTVIDHIPSGKGLKVLEILNLPKDSTILIAINVKSRKLGKKDIIKVEGKILSEDEVNKIALIAPTATVNIIERWEVVDKKKVEVPDEIVGIIKCANPNCITNYEEVKPKFKVISKKPLKLKCHYCERTMEENMVVKNLL</sequence>
<proteinExistence type="inferred from homology"/>
<dbReference type="SUPFAM" id="SSF57825">
    <property type="entry name" value="Aspartate carbamoyltransferase, Regulatory-chain, C-terminal domain"/>
    <property type="match status" value="1"/>
</dbReference>
<feature type="binding site" evidence="7">
    <location>
        <position position="136"/>
    </location>
    <ligand>
        <name>Zn(2+)</name>
        <dbReference type="ChEBI" id="CHEBI:29105"/>
    </ligand>
</feature>
<dbReference type="PANTHER" id="PTHR35805:SF1">
    <property type="entry name" value="ASPARTATE CARBAMOYLTRANSFERASE REGULATORY CHAIN"/>
    <property type="match status" value="1"/>
</dbReference>
<evidence type="ECO:0000313" key="10">
    <source>
        <dbReference type="EMBL" id="KUK18341.1"/>
    </source>
</evidence>
<feature type="binding site" evidence="7">
    <location>
        <position position="133"/>
    </location>
    <ligand>
        <name>Zn(2+)</name>
        <dbReference type="ChEBI" id="CHEBI:29105"/>
    </ligand>
</feature>
<evidence type="ECO:0000256" key="6">
    <source>
        <dbReference type="ARBA" id="ARBA00022975"/>
    </source>
</evidence>
<dbReference type="Gene3D" id="2.30.30.20">
    <property type="entry name" value="Aspartate carbamoyltransferase regulatory subunit, C-terminal domain"/>
    <property type="match status" value="1"/>
</dbReference>
<feature type="domain" description="Aspartate carbamoyltransferase regulatory subunit C-terminal" evidence="9">
    <location>
        <begin position="98"/>
        <end position="144"/>
    </location>
</feature>
<dbReference type="PANTHER" id="PTHR35805">
    <property type="entry name" value="ASPARTATE CARBAMOYLTRANSFERASE REGULATORY CHAIN"/>
    <property type="match status" value="1"/>
</dbReference>
<comment type="caution">
    <text evidence="10">The sequence shown here is derived from an EMBL/GenBank/DDBJ whole genome shotgun (WGS) entry which is preliminary data.</text>
</comment>
<comment type="function">
    <text evidence="1 7">Involved in allosteric regulation of aspartate carbamoyltransferase.</text>
</comment>
<evidence type="ECO:0000313" key="11">
    <source>
        <dbReference type="Proteomes" id="UP000053911"/>
    </source>
</evidence>
<dbReference type="EMBL" id="LGFD01000005">
    <property type="protein sequence ID" value="KUK18341.1"/>
    <property type="molecule type" value="Genomic_DNA"/>
</dbReference>
<accession>A0A124FFK1</accession>
<evidence type="ECO:0000259" key="8">
    <source>
        <dbReference type="Pfam" id="PF01948"/>
    </source>
</evidence>
<comment type="subunit">
    <text evidence="7">Contains catalytic and regulatory chains.</text>
</comment>
<gene>
    <name evidence="7" type="primary">pyrI</name>
    <name evidence="10" type="ORF">XD54_0432</name>
</gene>
<keyword evidence="10" id="KW-0808">Transferase</keyword>
<dbReference type="RefSeq" id="WP_283217292.1">
    <property type="nucleotide sequence ID" value="NZ_LGFD01000005.1"/>
</dbReference>
<comment type="similarity">
    <text evidence="2 7">Belongs to the PyrI family.</text>
</comment>
<keyword evidence="5 7" id="KW-0862">Zinc</keyword>
<keyword evidence="6 7" id="KW-0665">Pyrimidine biosynthesis</keyword>
<reference evidence="11" key="1">
    <citation type="journal article" date="2015" name="MBio">
        <title>Genome-Resolved Metagenomic Analysis Reveals Roles for Candidate Phyla and Other Microbial Community Members in Biogeochemical Transformations in Oil Reservoirs.</title>
        <authorList>
            <person name="Hu P."/>
            <person name="Tom L."/>
            <person name="Singh A."/>
            <person name="Thomas B.C."/>
            <person name="Baker B.J."/>
            <person name="Piceno Y.M."/>
            <person name="Andersen G.L."/>
            <person name="Banfield J.F."/>
        </authorList>
    </citation>
    <scope>NUCLEOTIDE SEQUENCE [LARGE SCALE GENOMIC DNA]</scope>
</reference>